<evidence type="ECO:0000313" key="2">
    <source>
        <dbReference type="EMBL" id="KTG11298.1"/>
    </source>
</evidence>
<dbReference type="AlphaFoldDB" id="A0A0W1RDG0"/>
<dbReference type="OrthoDB" id="205211at2157"/>
<protein>
    <submittedName>
        <fullName evidence="2">Uncharacterized protein</fullName>
    </submittedName>
</protein>
<reference evidence="2 3" key="1">
    <citation type="submission" date="2015-12" db="EMBL/GenBank/DDBJ databases">
        <title>Haloprofundus marisrubri gen. nov., sp. nov., an extremely halophilic archaeon isolated from the Discovery deep brine-seawater interface in the Red Sea.</title>
        <authorList>
            <person name="Zhang G."/>
            <person name="Stingl U."/>
            <person name="Rashid M."/>
        </authorList>
    </citation>
    <scope>NUCLEOTIDE SEQUENCE [LARGE SCALE GENOMIC DNA]</scope>
    <source>
        <strain evidence="2 3">SB9</strain>
    </source>
</reference>
<dbReference type="InterPro" id="IPR058349">
    <property type="entry name" value="DUF8036"/>
</dbReference>
<gene>
    <name evidence="2" type="ORF">AUR64_05070</name>
</gene>
<proteinExistence type="predicted"/>
<dbReference type="Proteomes" id="UP000054387">
    <property type="component" value="Unassembled WGS sequence"/>
</dbReference>
<keyword evidence="1" id="KW-0472">Membrane</keyword>
<keyword evidence="1" id="KW-0812">Transmembrane</keyword>
<keyword evidence="3" id="KW-1185">Reference proteome</keyword>
<dbReference type="RefSeq" id="WP_058580360.1">
    <property type="nucleotide sequence ID" value="NZ_LOPU01000011.1"/>
</dbReference>
<feature type="transmembrane region" description="Helical" evidence="1">
    <location>
        <begin position="39"/>
        <end position="58"/>
    </location>
</feature>
<accession>A0A0W1RDG0</accession>
<evidence type="ECO:0000313" key="3">
    <source>
        <dbReference type="Proteomes" id="UP000054387"/>
    </source>
</evidence>
<evidence type="ECO:0000256" key="1">
    <source>
        <dbReference type="SAM" id="Phobius"/>
    </source>
</evidence>
<dbReference type="EMBL" id="LOPU01000011">
    <property type="protein sequence ID" value="KTG11298.1"/>
    <property type="molecule type" value="Genomic_DNA"/>
</dbReference>
<dbReference type="Pfam" id="PF26119">
    <property type="entry name" value="DUF8036"/>
    <property type="match status" value="1"/>
</dbReference>
<name>A0A0W1RDG0_9EURY</name>
<keyword evidence="1" id="KW-1133">Transmembrane helix</keyword>
<dbReference type="STRING" id="1514971.AUR64_05070"/>
<feature type="transmembrane region" description="Helical" evidence="1">
    <location>
        <begin position="6"/>
        <end position="27"/>
    </location>
</feature>
<sequence length="100" mass="11408">MTLWVDIARVAIVLNLVLLAALGYVWGRNLMEFRSKHTLGLAMFVAFLFLENALAFYFYNLDATLSVWVTSIPSIAQWSMTVLRVCETGGLLFLTWVTWD</sequence>
<comment type="caution">
    <text evidence="2">The sequence shown here is derived from an EMBL/GenBank/DDBJ whole genome shotgun (WGS) entry which is preliminary data.</text>
</comment>
<organism evidence="2 3">
    <name type="scientific">Haloprofundus marisrubri</name>
    <dbReference type="NCBI Taxonomy" id="1514971"/>
    <lineage>
        <taxon>Archaea</taxon>
        <taxon>Methanobacteriati</taxon>
        <taxon>Methanobacteriota</taxon>
        <taxon>Stenosarchaea group</taxon>
        <taxon>Halobacteria</taxon>
        <taxon>Halobacteriales</taxon>
        <taxon>Haloferacaceae</taxon>
        <taxon>Haloprofundus</taxon>
    </lineage>
</organism>